<evidence type="ECO:0000313" key="1">
    <source>
        <dbReference type="EMBL" id="KAK2145854.1"/>
    </source>
</evidence>
<organism evidence="1 2">
    <name type="scientific">Paralvinella palmiformis</name>
    <dbReference type="NCBI Taxonomy" id="53620"/>
    <lineage>
        <taxon>Eukaryota</taxon>
        <taxon>Metazoa</taxon>
        <taxon>Spiralia</taxon>
        <taxon>Lophotrochozoa</taxon>
        <taxon>Annelida</taxon>
        <taxon>Polychaeta</taxon>
        <taxon>Sedentaria</taxon>
        <taxon>Canalipalpata</taxon>
        <taxon>Terebellida</taxon>
        <taxon>Terebelliformia</taxon>
        <taxon>Alvinellidae</taxon>
        <taxon>Paralvinella</taxon>
    </lineage>
</organism>
<evidence type="ECO:0000313" key="2">
    <source>
        <dbReference type="Proteomes" id="UP001208570"/>
    </source>
</evidence>
<proteinExistence type="predicted"/>
<name>A0AAD9MWR2_9ANNE</name>
<keyword evidence="2" id="KW-1185">Reference proteome</keyword>
<protein>
    <submittedName>
        <fullName evidence="1">Uncharacterized protein</fullName>
    </submittedName>
</protein>
<accession>A0AAD9MWR2</accession>
<comment type="caution">
    <text evidence="1">The sequence shown here is derived from an EMBL/GenBank/DDBJ whole genome shotgun (WGS) entry which is preliminary data.</text>
</comment>
<sequence>MLITCPSDEIEHYSPEHYCYQTDVSVYITTQVLVLLNMYLSHHSDIRLIIQLLVPQMSATTDVLVSSSIINKDQRYQPGVIIKDQVLLPRCHYQRLGVAN</sequence>
<dbReference type="Proteomes" id="UP001208570">
    <property type="component" value="Unassembled WGS sequence"/>
</dbReference>
<gene>
    <name evidence="1" type="ORF">LSH36_651g00016</name>
</gene>
<dbReference type="AlphaFoldDB" id="A0AAD9MWR2"/>
<dbReference type="EMBL" id="JAODUP010000651">
    <property type="protein sequence ID" value="KAK2145854.1"/>
    <property type="molecule type" value="Genomic_DNA"/>
</dbReference>
<reference evidence="1" key="1">
    <citation type="journal article" date="2023" name="Mol. Biol. Evol.">
        <title>Third-Generation Sequencing Reveals the Adaptive Role of the Epigenome in Three Deep-Sea Polychaetes.</title>
        <authorList>
            <person name="Perez M."/>
            <person name="Aroh O."/>
            <person name="Sun Y."/>
            <person name="Lan Y."/>
            <person name="Juniper S.K."/>
            <person name="Young C.R."/>
            <person name="Angers B."/>
            <person name="Qian P.Y."/>
        </authorList>
    </citation>
    <scope>NUCLEOTIDE SEQUENCE</scope>
    <source>
        <strain evidence="1">P08H-3</strain>
    </source>
</reference>